<sequence>MGTSPFAILAVLGLFLAISKVYWFRQARRPSGLPYPSGPWPLPLVGNLFDVPKSEPWKTYASWGKRYGELVHFTVFGQHFVIINSMRVAVDLLEKRSKTYSDRPQFPIINLMGWDWSLGLLPYGQAWRQRRREFHQQFRSEKAVQYRPIIMKKAHQFLEKLLNNPEDFSNHIRQYSASIVMSAVYDYDVTSGNEHFADLAEKSVEMFSNSAFPGATAVNALPALQYLPEWLPGMGFKRYAERCKKLTTEMRNAPFKFVRDRIESGVPTQCLTTELIGRLSDEHGKPRPDAEEVIKDVCAIAYAAGQDTTVSALHIGLLALLLYPEVQMKAHSEIDKIVGNGRLPSYEDRASLPYVDAFVSEVLRWHPVTPLSLSRAAYEDDVYDGGFIPKGIILLMNTWGIHHDEVEYSEPFAFKPERFLNSDGSLGDKYPITAFGLGRRICPGRPLADSVLWTAFVLVFAAFDVQKEKDEYGHDVNVPEKLSDSMVSHPLPFACKIVPRNSQTESLIREIGEIF</sequence>
<dbReference type="PRINTS" id="PR00385">
    <property type="entry name" value="P450"/>
</dbReference>
<evidence type="ECO:0000256" key="2">
    <source>
        <dbReference type="ARBA" id="ARBA00005179"/>
    </source>
</evidence>
<dbReference type="STRING" id="5364.A0A5C3MXN1"/>
<feature type="transmembrane region" description="Helical" evidence="11">
    <location>
        <begin position="6"/>
        <end position="24"/>
    </location>
</feature>
<keyword evidence="4 9" id="KW-0349">Heme</keyword>
<dbReference type="Gene3D" id="1.10.630.10">
    <property type="entry name" value="Cytochrome P450"/>
    <property type="match status" value="1"/>
</dbReference>
<gene>
    <name evidence="12" type="ORF">OE88DRAFT_1632519</name>
</gene>
<dbReference type="InterPro" id="IPR002401">
    <property type="entry name" value="Cyt_P450_E_grp-I"/>
</dbReference>
<dbReference type="SUPFAM" id="SSF48264">
    <property type="entry name" value="Cytochrome P450"/>
    <property type="match status" value="1"/>
</dbReference>
<feature type="binding site" description="axial binding residue" evidence="9">
    <location>
        <position position="442"/>
    </location>
    <ligand>
        <name>heme</name>
        <dbReference type="ChEBI" id="CHEBI:30413"/>
    </ligand>
    <ligandPart>
        <name>Fe</name>
        <dbReference type="ChEBI" id="CHEBI:18248"/>
    </ligandPart>
</feature>
<evidence type="ECO:0000256" key="1">
    <source>
        <dbReference type="ARBA" id="ARBA00001971"/>
    </source>
</evidence>
<evidence type="ECO:0000256" key="5">
    <source>
        <dbReference type="ARBA" id="ARBA00022723"/>
    </source>
</evidence>
<keyword evidence="7 9" id="KW-0408">Iron</keyword>
<keyword evidence="13" id="KW-1185">Reference proteome</keyword>
<dbReference type="OrthoDB" id="2789670at2759"/>
<keyword evidence="11" id="KW-1133">Transmembrane helix</keyword>
<evidence type="ECO:0000256" key="7">
    <source>
        <dbReference type="ARBA" id="ARBA00023004"/>
    </source>
</evidence>
<evidence type="ECO:0000256" key="11">
    <source>
        <dbReference type="SAM" id="Phobius"/>
    </source>
</evidence>
<dbReference type="GO" id="GO:0005506">
    <property type="term" value="F:iron ion binding"/>
    <property type="evidence" value="ECO:0007669"/>
    <property type="project" value="InterPro"/>
</dbReference>
<keyword evidence="11" id="KW-0472">Membrane</keyword>
<dbReference type="EMBL" id="ML213515">
    <property type="protein sequence ID" value="TFK49673.1"/>
    <property type="molecule type" value="Genomic_DNA"/>
</dbReference>
<dbReference type="PRINTS" id="PR00463">
    <property type="entry name" value="EP450I"/>
</dbReference>
<keyword evidence="11" id="KW-0812">Transmembrane</keyword>
<dbReference type="PROSITE" id="PS00086">
    <property type="entry name" value="CYTOCHROME_P450"/>
    <property type="match status" value="1"/>
</dbReference>
<dbReference type="Proteomes" id="UP000305948">
    <property type="component" value="Unassembled WGS sequence"/>
</dbReference>
<evidence type="ECO:0000256" key="9">
    <source>
        <dbReference type="PIRSR" id="PIRSR602401-1"/>
    </source>
</evidence>
<comment type="pathway">
    <text evidence="2">Secondary metabolite biosynthesis.</text>
</comment>
<accession>A0A5C3MXN1</accession>
<comment type="cofactor">
    <cofactor evidence="1 9">
        <name>heme</name>
        <dbReference type="ChEBI" id="CHEBI:30413"/>
    </cofactor>
</comment>
<reference evidence="12 13" key="1">
    <citation type="journal article" date="2019" name="Nat. Ecol. Evol.">
        <title>Megaphylogeny resolves global patterns of mushroom evolution.</title>
        <authorList>
            <person name="Varga T."/>
            <person name="Krizsan K."/>
            <person name="Foldi C."/>
            <person name="Dima B."/>
            <person name="Sanchez-Garcia M."/>
            <person name="Sanchez-Ramirez S."/>
            <person name="Szollosi G.J."/>
            <person name="Szarkandi J.G."/>
            <person name="Papp V."/>
            <person name="Albert L."/>
            <person name="Andreopoulos W."/>
            <person name="Angelini C."/>
            <person name="Antonin V."/>
            <person name="Barry K.W."/>
            <person name="Bougher N.L."/>
            <person name="Buchanan P."/>
            <person name="Buyck B."/>
            <person name="Bense V."/>
            <person name="Catcheside P."/>
            <person name="Chovatia M."/>
            <person name="Cooper J."/>
            <person name="Damon W."/>
            <person name="Desjardin D."/>
            <person name="Finy P."/>
            <person name="Geml J."/>
            <person name="Haridas S."/>
            <person name="Hughes K."/>
            <person name="Justo A."/>
            <person name="Karasinski D."/>
            <person name="Kautmanova I."/>
            <person name="Kiss B."/>
            <person name="Kocsube S."/>
            <person name="Kotiranta H."/>
            <person name="LaButti K.M."/>
            <person name="Lechner B.E."/>
            <person name="Liimatainen K."/>
            <person name="Lipzen A."/>
            <person name="Lukacs Z."/>
            <person name="Mihaltcheva S."/>
            <person name="Morgado L.N."/>
            <person name="Niskanen T."/>
            <person name="Noordeloos M.E."/>
            <person name="Ohm R.A."/>
            <person name="Ortiz-Santana B."/>
            <person name="Ovrebo C."/>
            <person name="Racz N."/>
            <person name="Riley R."/>
            <person name="Savchenko A."/>
            <person name="Shiryaev A."/>
            <person name="Soop K."/>
            <person name="Spirin V."/>
            <person name="Szebenyi C."/>
            <person name="Tomsovsky M."/>
            <person name="Tulloss R.E."/>
            <person name="Uehling J."/>
            <person name="Grigoriev I.V."/>
            <person name="Vagvolgyi C."/>
            <person name="Papp T."/>
            <person name="Martin F.M."/>
            <person name="Miettinen O."/>
            <person name="Hibbett D.S."/>
            <person name="Nagy L.G."/>
        </authorList>
    </citation>
    <scope>NUCLEOTIDE SEQUENCE [LARGE SCALE GENOMIC DNA]</scope>
    <source>
        <strain evidence="12 13">OMC1185</strain>
    </source>
</reference>
<dbReference type="InterPro" id="IPR036396">
    <property type="entry name" value="Cyt_P450_sf"/>
</dbReference>
<dbReference type="CDD" id="cd11065">
    <property type="entry name" value="CYP64-like"/>
    <property type="match status" value="1"/>
</dbReference>
<evidence type="ECO:0000256" key="10">
    <source>
        <dbReference type="RuleBase" id="RU000461"/>
    </source>
</evidence>
<evidence type="ECO:0000256" key="8">
    <source>
        <dbReference type="ARBA" id="ARBA00023033"/>
    </source>
</evidence>
<name>A0A5C3MXN1_9AGAM</name>
<evidence type="ECO:0000313" key="13">
    <source>
        <dbReference type="Proteomes" id="UP000305948"/>
    </source>
</evidence>
<dbReference type="GO" id="GO:0020037">
    <property type="term" value="F:heme binding"/>
    <property type="evidence" value="ECO:0007669"/>
    <property type="project" value="InterPro"/>
</dbReference>
<dbReference type="InterPro" id="IPR001128">
    <property type="entry name" value="Cyt_P450"/>
</dbReference>
<dbReference type="GO" id="GO:0016705">
    <property type="term" value="F:oxidoreductase activity, acting on paired donors, with incorporation or reduction of molecular oxygen"/>
    <property type="evidence" value="ECO:0007669"/>
    <property type="project" value="InterPro"/>
</dbReference>
<proteinExistence type="inferred from homology"/>
<evidence type="ECO:0000256" key="4">
    <source>
        <dbReference type="ARBA" id="ARBA00022617"/>
    </source>
</evidence>
<dbReference type="Pfam" id="PF00067">
    <property type="entry name" value="p450"/>
    <property type="match status" value="1"/>
</dbReference>
<comment type="similarity">
    <text evidence="3 10">Belongs to the cytochrome P450 family.</text>
</comment>
<keyword evidence="6 10" id="KW-0560">Oxidoreductase</keyword>
<organism evidence="12 13">
    <name type="scientific">Heliocybe sulcata</name>
    <dbReference type="NCBI Taxonomy" id="5364"/>
    <lineage>
        <taxon>Eukaryota</taxon>
        <taxon>Fungi</taxon>
        <taxon>Dikarya</taxon>
        <taxon>Basidiomycota</taxon>
        <taxon>Agaricomycotina</taxon>
        <taxon>Agaricomycetes</taxon>
        <taxon>Gloeophyllales</taxon>
        <taxon>Gloeophyllaceae</taxon>
        <taxon>Heliocybe</taxon>
    </lineage>
</organism>
<keyword evidence="8 10" id="KW-0503">Monooxygenase</keyword>
<dbReference type="GO" id="GO:0004497">
    <property type="term" value="F:monooxygenase activity"/>
    <property type="evidence" value="ECO:0007669"/>
    <property type="project" value="UniProtKB-KW"/>
</dbReference>
<dbReference type="InterPro" id="IPR017972">
    <property type="entry name" value="Cyt_P450_CS"/>
</dbReference>
<dbReference type="PANTHER" id="PTHR46300">
    <property type="entry name" value="P450, PUTATIVE (EUROFUNG)-RELATED-RELATED"/>
    <property type="match status" value="1"/>
</dbReference>
<evidence type="ECO:0000313" key="12">
    <source>
        <dbReference type="EMBL" id="TFK49673.1"/>
    </source>
</evidence>
<keyword evidence="5 9" id="KW-0479">Metal-binding</keyword>
<dbReference type="AlphaFoldDB" id="A0A5C3MXN1"/>
<dbReference type="InterPro" id="IPR050364">
    <property type="entry name" value="Cytochrome_P450_fung"/>
</dbReference>
<evidence type="ECO:0000256" key="6">
    <source>
        <dbReference type="ARBA" id="ARBA00023002"/>
    </source>
</evidence>
<dbReference type="PANTHER" id="PTHR46300:SF7">
    <property type="entry name" value="P450, PUTATIVE (EUROFUNG)-RELATED"/>
    <property type="match status" value="1"/>
</dbReference>
<protein>
    <submittedName>
        <fullName evidence="12">Cytochrome P450</fullName>
    </submittedName>
</protein>
<evidence type="ECO:0000256" key="3">
    <source>
        <dbReference type="ARBA" id="ARBA00010617"/>
    </source>
</evidence>